<dbReference type="InterPro" id="IPR002933">
    <property type="entry name" value="Peptidase_M20"/>
</dbReference>
<keyword evidence="2" id="KW-0479">Metal-binding</keyword>
<evidence type="ECO:0000259" key="4">
    <source>
        <dbReference type="Pfam" id="PF07687"/>
    </source>
</evidence>
<dbReference type="PANTHER" id="PTHR43270:SF12">
    <property type="entry name" value="SUCCINYL-DIAMINOPIMELATE DESUCCINYLASE"/>
    <property type="match status" value="1"/>
</dbReference>
<dbReference type="InterPro" id="IPR051458">
    <property type="entry name" value="Cyt/Met_Dipeptidase"/>
</dbReference>
<evidence type="ECO:0000313" key="5">
    <source>
        <dbReference type="EMBL" id="XBO36905.1"/>
    </source>
</evidence>
<dbReference type="EMBL" id="CP157484">
    <property type="protein sequence ID" value="XBO36905.1"/>
    <property type="molecule type" value="Genomic_DNA"/>
</dbReference>
<protein>
    <submittedName>
        <fullName evidence="5">Dipeptidase</fullName>
        <ecNumber evidence="5">3.4.13.-</ecNumber>
    </submittedName>
</protein>
<dbReference type="PANTHER" id="PTHR43270">
    <property type="entry name" value="BETA-ALA-HIS DIPEPTIDASE"/>
    <property type="match status" value="1"/>
</dbReference>
<dbReference type="InterPro" id="IPR011650">
    <property type="entry name" value="Peptidase_M20_dimer"/>
</dbReference>
<evidence type="ECO:0000256" key="1">
    <source>
        <dbReference type="ARBA" id="ARBA00022670"/>
    </source>
</evidence>
<evidence type="ECO:0000256" key="2">
    <source>
        <dbReference type="ARBA" id="ARBA00022723"/>
    </source>
</evidence>
<evidence type="ECO:0000256" key="3">
    <source>
        <dbReference type="ARBA" id="ARBA00022801"/>
    </source>
</evidence>
<dbReference type="RefSeq" id="WP_406853723.1">
    <property type="nucleotide sequence ID" value="NZ_CP157484.1"/>
</dbReference>
<dbReference type="GO" id="GO:0006508">
    <property type="term" value="P:proteolysis"/>
    <property type="evidence" value="ECO:0007669"/>
    <property type="project" value="UniProtKB-KW"/>
</dbReference>
<sequence length="479" mass="50489">MSGAGQGSGWGVDVIEARLRAGLPELIETLKAFVRIPSVSTDPAYAEGIAAGARFVADQLRAAGIPDVAIRPTGGHPVVTAAWRGAPGAPTVLVYGHYDVQPPDPVAAWRSPPFEPEIRDNRLYARGASDDKGPMLIPIATAAAFMAEEGRLPVNMVFLFEGEEEVSSAHLEAFVAAHADLLRADYALSADGAQWRADLPSVIVGSRGICALEVVVTGAAKDLHSGRHGGSVANPIQALARLMASLHADDGSVAVAGFYDDCEPVTAQELAAIEAIPFDEAAYLASVGAPEGAGEAGYTMLQRNWIRPTLEFNGVVGGYTGAGKKTVIPSQASAKISCRLVPGQKPERIVALIAEHLMRRAPRGVRVEVRPETGGAPASAVPGDHPGLALSEDVLESVLGRRPVRVRMGATIPVGDIFKRTLGLDTVFFSFATVDEDYHAPNEFFRLSSLEQGLTAWARYLRALGGTSSGLRNRVTISP</sequence>
<dbReference type="AlphaFoldDB" id="A0AAU7J9S8"/>
<keyword evidence="1" id="KW-0645">Protease</keyword>
<reference evidence="5" key="1">
    <citation type="submission" date="2024-05" db="EMBL/GenBank/DDBJ databases">
        <authorList>
            <person name="Kim S."/>
            <person name="Heo J."/>
            <person name="Choi H."/>
            <person name="Choi Y."/>
            <person name="Kwon S.-W."/>
            <person name="Kim Y."/>
        </authorList>
    </citation>
    <scope>NUCLEOTIDE SEQUENCE</scope>
    <source>
        <strain evidence="5">KACC 23698</strain>
    </source>
</reference>
<gene>
    <name evidence="5" type="ORF">ABEG18_14270</name>
</gene>
<dbReference type="NCBIfam" id="NF006053">
    <property type="entry name" value="PRK08201.1"/>
    <property type="match status" value="1"/>
</dbReference>
<dbReference type="EC" id="3.4.13.-" evidence="5"/>
<dbReference type="GO" id="GO:0046872">
    <property type="term" value="F:metal ion binding"/>
    <property type="evidence" value="ECO:0007669"/>
    <property type="project" value="UniProtKB-KW"/>
</dbReference>
<dbReference type="Pfam" id="PF07687">
    <property type="entry name" value="M20_dimer"/>
    <property type="match status" value="1"/>
</dbReference>
<name>A0AAU7J9S8_9HYPH</name>
<dbReference type="Gene3D" id="3.40.630.10">
    <property type="entry name" value="Zn peptidases"/>
    <property type="match status" value="1"/>
</dbReference>
<dbReference type="SUPFAM" id="SSF53187">
    <property type="entry name" value="Zn-dependent exopeptidases"/>
    <property type="match status" value="1"/>
</dbReference>
<keyword evidence="3 5" id="KW-0378">Hydrolase</keyword>
<dbReference type="Gene3D" id="3.30.70.360">
    <property type="match status" value="1"/>
</dbReference>
<dbReference type="NCBIfam" id="NF005914">
    <property type="entry name" value="PRK07907.1"/>
    <property type="match status" value="1"/>
</dbReference>
<dbReference type="GO" id="GO:0016805">
    <property type="term" value="F:dipeptidase activity"/>
    <property type="evidence" value="ECO:0007669"/>
    <property type="project" value="UniProtKB-KW"/>
</dbReference>
<feature type="domain" description="Peptidase M20 dimerisation" evidence="4">
    <location>
        <begin position="205"/>
        <end position="364"/>
    </location>
</feature>
<accession>A0AAU7J9S8</accession>
<dbReference type="Pfam" id="PF01546">
    <property type="entry name" value="Peptidase_M20"/>
    <property type="match status" value="1"/>
</dbReference>
<organism evidence="5">
    <name type="scientific">Alsobacter sp. KACC 23698</name>
    <dbReference type="NCBI Taxonomy" id="3149229"/>
    <lineage>
        <taxon>Bacteria</taxon>
        <taxon>Pseudomonadati</taxon>
        <taxon>Pseudomonadota</taxon>
        <taxon>Alphaproteobacteria</taxon>
        <taxon>Hyphomicrobiales</taxon>
        <taxon>Alsobacteraceae</taxon>
        <taxon>Alsobacter</taxon>
    </lineage>
</organism>
<proteinExistence type="predicted"/>
<dbReference type="NCBIfam" id="NF006579">
    <property type="entry name" value="PRK09104.1"/>
    <property type="match status" value="1"/>
</dbReference>
<keyword evidence="5" id="KW-0224">Dipeptidase</keyword>